<comment type="caution">
    <text evidence="2">The sequence shown here is derived from an EMBL/GenBank/DDBJ whole genome shotgun (WGS) entry which is preliminary data.</text>
</comment>
<keyword evidence="3" id="KW-1185">Reference proteome</keyword>
<evidence type="ECO:0000313" key="3">
    <source>
        <dbReference type="Proteomes" id="UP001597469"/>
    </source>
</evidence>
<organism evidence="2 3">
    <name type="scientific">Spirosoma soli</name>
    <dbReference type="NCBI Taxonomy" id="1770529"/>
    <lineage>
        <taxon>Bacteria</taxon>
        <taxon>Pseudomonadati</taxon>
        <taxon>Bacteroidota</taxon>
        <taxon>Cytophagia</taxon>
        <taxon>Cytophagales</taxon>
        <taxon>Cytophagaceae</taxon>
        <taxon>Spirosoma</taxon>
    </lineage>
</organism>
<dbReference type="EMBL" id="JBHULN010000004">
    <property type="protein sequence ID" value="MFD2570643.1"/>
    <property type="molecule type" value="Genomic_DNA"/>
</dbReference>
<keyword evidence="1" id="KW-0472">Membrane</keyword>
<dbReference type="RefSeq" id="WP_381521496.1">
    <property type="nucleotide sequence ID" value="NZ_JBHULN010000004.1"/>
</dbReference>
<protein>
    <recommendedName>
        <fullName evidence="4">Lipoprotein</fullName>
    </recommendedName>
</protein>
<sequence>MNKLTSKKMLDTQGGKMSPIGIIAGCTLLAAAAGGAAISSGVTLAFVGIAALLMRE</sequence>
<evidence type="ECO:0000256" key="1">
    <source>
        <dbReference type="SAM" id="Phobius"/>
    </source>
</evidence>
<evidence type="ECO:0000313" key="2">
    <source>
        <dbReference type="EMBL" id="MFD2570643.1"/>
    </source>
</evidence>
<gene>
    <name evidence="2" type="ORF">ACFSUS_08375</name>
</gene>
<feature type="transmembrane region" description="Helical" evidence="1">
    <location>
        <begin position="20"/>
        <end position="53"/>
    </location>
</feature>
<reference evidence="3" key="1">
    <citation type="journal article" date="2019" name="Int. J. Syst. Evol. Microbiol.">
        <title>The Global Catalogue of Microorganisms (GCM) 10K type strain sequencing project: providing services to taxonomists for standard genome sequencing and annotation.</title>
        <authorList>
            <consortium name="The Broad Institute Genomics Platform"/>
            <consortium name="The Broad Institute Genome Sequencing Center for Infectious Disease"/>
            <person name="Wu L."/>
            <person name="Ma J."/>
        </authorList>
    </citation>
    <scope>NUCLEOTIDE SEQUENCE [LARGE SCALE GENOMIC DNA]</scope>
    <source>
        <strain evidence="3">KCTC 42805</strain>
    </source>
</reference>
<keyword evidence="1" id="KW-1133">Transmembrane helix</keyword>
<proteinExistence type="predicted"/>
<evidence type="ECO:0008006" key="4">
    <source>
        <dbReference type="Google" id="ProtNLM"/>
    </source>
</evidence>
<dbReference type="Proteomes" id="UP001597469">
    <property type="component" value="Unassembled WGS sequence"/>
</dbReference>
<keyword evidence="1" id="KW-0812">Transmembrane</keyword>
<accession>A0ABW5M397</accession>
<name>A0ABW5M397_9BACT</name>